<dbReference type="EMBL" id="MF403008">
    <property type="protein sequence ID" value="AUZ95274.1"/>
    <property type="molecule type" value="Genomic_DNA"/>
</dbReference>
<organism evidence="1 2">
    <name type="scientific">Agrobacterium phage Atu_ph07</name>
    <dbReference type="NCBI Taxonomy" id="2024264"/>
    <lineage>
        <taxon>Viruses</taxon>
        <taxon>Duplodnaviria</taxon>
        <taxon>Heunggongvirae</taxon>
        <taxon>Uroviricota</taxon>
        <taxon>Caudoviricetes</taxon>
        <taxon>Polybotosvirus</taxon>
        <taxon>Polybotosvirus Atuph07</taxon>
    </lineage>
</organism>
<dbReference type="KEGG" id="vg:40088518"/>
<reference evidence="1 2" key="1">
    <citation type="submission" date="2017-06" db="EMBL/GenBank/DDBJ databases">
        <authorList>
            <person name="Kim H.J."/>
            <person name="Triplett B.A."/>
        </authorList>
    </citation>
    <scope>NUCLEOTIDE SEQUENCE [LARGE SCALE GENOMIC DNA]</scope>
</reference>
<protein>
    <submittedName>
        <fullName evidence="1">Uncharacterized protein</fullName>
    </submittedName>
</protein>
<accession>A0A2L0V0E9</accession>
<name>A0A2L0V0E9_9CAUD</name>
<evidence type="ECO:0000313" key="1">
    <source>
        <dbReference type="EMBL" id="AUZ95274.1"/>
    </source>
</evidence>
<dbReference type="RefSeq" id="YP_009612180.1">
    <property type="nucleotide sequence ID" value="NC_042013.1"/>
</dbReference>
<proteinExistence type="predicted"/>
<evidence type="ECO:0000313" key="2">
    <source>
        <dbReference type="Proteomes" id="UP000223025"/>
    </source>
</evidence>
<dbReference type="Proteomes" id="UP000223025">
    <property type="component" value="Segment"/>
</dbReference>
<dbReference type="GeneID" id="40088518"/>
<keyword evidence="2" id="KW-1185">Reference proteome</keyword>
<sequence>MANFFTFKVDVDGNIIEEVSAVYINGYQVDERILEDVMFRIKPTSDRKDIIVEVVEDSAEYFNKLNTAKWLKEVKNCAINYDVFSLSEDGSDDDGVLYDKDKPYSDQGAYYVSEPVFP</sequence>